<keyword evidence="3" id="KW-1185">Reference proteome</keyword>
<name>A0A8X6R916_TRICX</name>
<sequence length="268" mass="30513">MSGQLDYSEVNEAELCLIKNLQASAFQEEIEFLAKNSCSSKKGKLFSLNPFLDGNQILRVGGRLQNSDLTYSHPLDIVSDLTTDAFLATLKRFVARRGKCATISSDNAKNFVGANRELKRLHNLLKFPEEKLSSYLSSEGISWNFMPPRALNFDGLWEAGVKSFKFYLKRAVGNLKMTLEEFLTIITQIEGILNSRPITPLSEDIDDLEVLTPGHFLIGRPITSISEPNLLDKTENTLSRWQKLTKIVQHIWTKWSRDYLNNLQQRNK</sequence>
<evidence type="ECO:0000313" key="3">
    <source>
        <dbReference type="Proteomes" id="UP000887159"/>
    </source>
</evidence>
<dbReference type="SUPFAM" id="SSF53098">
    <property type="entry name" value="Ribonuclease H-like"/>
    <property type="match status" value="1"/>
</dbReference>
<dbReference type="AlphaFoldDB" id="A0A8X6R916"/>
<dbReference type="PANTHER" id="PTHR47331">
    <property type="entry name" value="PHD-TYPE DOMAIN-CONTAINING PROTEIN"/>
    <property type="match status" value="1"/>
</dbReference>
<dbReference type="Proteomes" id="UP000887159">
    <property type="component" value="Unassembled WGS sequence"/>
</dbReference>
<dbReference type="EMBL" id="BMAU01021076">
    <property type="protein sequence ID" value="GFX89755.1"/>
    <property type="molecule type" value="Genomic_DNA"/>
</dbReference>
<protein>
    <submittedName>
        <fullName evidence="2">Integrase catalytic domain-containing protein</fullName>
    </submittedName>
</protein>
<feature type="domain" description="DUF5641" evidence="1">
    <location>
        <begin position="239"/>
        <end position="268"/>
    </location>
</feature>
<accession>A0A8X6R916</accession>
<dbReference type="Gene3D" id="3.30.420.10">
    <property type="entry name" value="Ribonuclease H-like superfamily/Ribonuclease H"/>
    <property type="match status" value="1"/>
</dbReference>
<gene>
    <name evidence="2" type="ORF">TNCV_3711871</name>
</gene>
<dbReference type="InterPro" id="IPR012337">
    <property type="entry name" value="RNaseH-like_sf"/>
</dbReference>
<organism evidence="2 3">
    <name type="scientific">Trichonephila clavipes</name>
    <name type="common">Golden silk orbweaver</name>
    <name type="synonym">Nephila clavipes</name>
    <dbReference type="NCBI Taxonomy" id="2585209"/>
    <lineage>
        <taxon>Eukaryota</taxon>
        <taxon>Metazoa</taxon>
        <taxon>Ecdysozoa</taxon>
        <taxon>Arthropoda</taxon>
        <taxon>Chelicerata</taxon>
        <taxon>Arachnida</taxon>
        <taxon>Araneae</taxon>
        <taxon>Araneomorphae</taxon>
        <taxon>Entelegynae</taxon>
        <taxon>Araneoidea</taxon>
        <taxon>Nephilidae</taxon>
        <taxon>Trichonephila</taxon>
    </lineage>
</organism>
<comment type="caution">
    <text evidence="2">The sequence shown here is derived from an EMBL/GenBank/DDBJ whole genome shotgun (WGS) entry which is preliminary data.</text>
</comment>
<dbReference type="Pfam" id="PF18701">
    <property type="entry name" value="DUF5641"/>
    <property type="match status" value="1"/>
</dbReference>
<proteinExistence type="predicted"/>
<dbReference type="GO" id="GO:0003676">
    <property type="term" value="F:nucleic acid binding"/>
    <property type="evidence" value="ECO:0007669"/>
    <property type="project" value="InterPro"/>
</dbReference>
<dbReference type="InterPro" id="IPR036397">
    <property type="entry name" value="RNaseH_sf"/>
</dbReference>
<evidence type="ECO:0000313" key="2">
    <source>
        <dbReference type="EMBL" id="GFX89755.1"/>
    </source>
</evidence>
<reference evidence="2" key="1">
    <citation type="submission" date="2020-08" db="EMBL/GenBank/DDBJ databases">
        <title>Multicomponent nature underlies the extraordinary mechanical properties of spider dragline silk.</title>
        <authorList>
            <person name="Kono N."/>
            <person name="Nakamura H."/>
            <person name="Mori M."/>
            <person name="Yoshida Y."/>
            <person name="Ohtoshi R."/>
            <person name="Malay A.D."/>
            <person name="Moran D.A.P."/>
            <person name="Tomita M."/>
            <person name="Numata K."/>
            <person name="Arakawa K."/>
        </authorList>
    </citation>
    <scope>NUCLEOTIDE SEQUENCE</scope>
</reference>
<dbReference type="InterPro" id="IPR040676">
    <property type="entry name" value="DUF5641"/>
</dbReference>
<evidence type="ECO:0000259" key="1">
    <source>
        <dbReference type="Pfam" id="PF18701"/>
    </source>
</evidence>